<proteinExistence type="predicted"/>
<dbReference type="RefSeq" id="WP_023055365.1">
    <property type="nucleotide sequence ID" value="NZ_JAUSTN010000003.1"/>
</dbReference>
<name>A0ABU0AUB8_9FIRM</name>
<evidence type="ECO:0000313" key="5">
    <source>
        <dbReference type="EMBL" id="MDQ0274605.1"/>
    </source>
</evidence>
<protein>
    <submittedName>
        <fullName evidence="5">GntR family transcriptional regulator</fullName>
    </submittedName>
</protein>
<organism evidence="5 6">
    <name type="scientific">Peptoniphilus koenoeneniae</name>
    <dbReference type="NCBI Taxonomy" id="507751"/>
    <lineage>
        <taxon>Bacteria</taxon>
        <taxon>Bacillati</taxon>
        <taxon>Bacillota</taxon>
        <taxon>Tissierellia</taxon>
        <taxon>Tissierellales</taxon>
        <taxon>Peptoniphilaceae</taxon>
        <taxon>Peptoniphilus</taxon>
    </lineage>
</organism>
<keyword evidence="3" id="KW-0804">Transcription</keyword>
<evidence type="ECO:0000313" key="6">
    <source>
        <dbReference type="Proteomes" id="UP001236559"/>
    </source>
</evidence>
<keyword evidence="2" id="KW-0238">DNA-binding</keyword>
<evidence type="ECO:0000256" key="3">
    <source>
        <dbReference type="ARBA" id="ARBA00023163"/>
    </source>
</evidence>
<dbReference type="PROSITE" id="PS50949">
    <property type="entry name" value="HTH_GNTR"/>
    <property type="match status" value="1"/>
</dbReference>
<comment type="caution">
    <text evidence="5">The sequence shown here is derived from an EMBL/GenBank/DDBJ whole genome shotgun (WGS) entry which is preliminary data.</text>
</comment>
<evidence type="ECO:0000259" key="4">
    <source>
        <dbReference type="PROSITE" id="PS50949"/>
    </source>
</evidence>
<evidence type="ECO:0000256" key="1">
    <source>
        <dbReference type="ARBA" id="ARBA00023015"/>
    </source>
</evidence>
<dbReference type="CDD" id="cd07377">
    <property type="entry name" value="WHTH_GntR"/>
    <property type="match status" value="1"/>
</dbReference>
<dbReference type="PANTHER" id="PTHR38445:SF7">
    <property type="entry name" value="GNTR-FAMILY TRANSCRIPTIONAL REGULATOR"/>
    <property type="match status" value="1"/>
</dbReference>
<dbReference type="Gene3D" id="1.10.10.10">
    <property type="entry name" value="Winged helix-like DNA-binding domain superfamily/Winged helix DNA-binding domain"/>
    <property type="match status" value="1"/>
</dbReference>
<accession>A0ABU0AUB8</accession>
<sequence length="124" mass="13915">MYIIISNSKDKPIYEQIKDEIKNQIIDGTLKAHDPLPSMRSLAKDLRVSVITTKRAYNDLENEGFIVSLAGKGTYVAGKSSEFAREERLKAIEENLDLAVKSAKDLNLSLEELIESLKIIYNGD</sequence>
<dbReference type="EMBL" id="JAUSTN010000003">
    <property type="protein sequence ID" value="MDQ0274605.1"/>
    <property type="molecule type" value="Genomic_DNA"/>
</dbReference>
<dbReference type="PANTHER" id="PTHR38445">
    <property type="entry name" value="HTH-TYPE TRANSCRIPTIONAL REPRESSOR YTRA"/>
    <property type="match status" value="1"/>
</dbReference>
<keyword evidence="6" id="KW-1185">Reference proteome</keyword>
<evidence type="ECO:0000256" key="2">
    <source>
        <dbReference type="ARBA" id="ARBA00023125"/>
    </source>
</evidence>
<dbReference type="SMART" id="SM00345">
    <property type="entry name" value="HTH_GNTR"/>
    <property type="match status" value="1"/>
</dbReference>
<dbReference type="InterPro" id="IPR036390">
    <property type="entry name" value="WH_DNA-bd_sf"/>
</dbReference>
<dbReference type="Pfam" id="PF00392">
    <property type="entry name" value="GntR"/>
    <property type="match status" value="1"/>
</dbReference>
<reference evidence="5 6" key="1">
    <citation type="submission" date="2023-07" db="EMBL/GenBank/DDBJ databases">
        <title>Genomic Encyclopedia of Type Strains, Phase IV (KMG-IV): sequencing the most valuable type-strain genomes for metagenomic binning, comparative biology and taxonomic classification.</title>
        <authorList>
            <person name="Goeker M."/>
        </authorList>
    </citation>
    <scope>NUCLEOTIDE SEQUENCE [LARGE SCALE GENOMIC DNA]</scope>
    <source>
        <strain evidence="5 6">DSM 22616</strain>
    </source>
</reference>
<gene>
    <name evidence="5" type="ORF">J2S72_000622</name>
</gene>
<dbReference type="InterPro" id="IPR000524">
    <property type="entry name" value="Tscrpt_reg_HTH_GntR"/>
</dbReference>
<dbReference type="Proteomes" id="UP001236559">
    <property type="component" value="Unassembled WGS sequence"/>
</dbReference>
<dbReference type="SUPFAM" id="SSF46785">
    <property type="entry name" value="Winged helix' DNA-binding domain"/>
    <property type="match status" value="1"/>
</dbReference>
<keyword evidence="1" id="KW-0805">Transcription regulation</keyword>
<dbReference type="InterPro" id="IPR036388">
    <property type="entry name" value="WH-like_DNA-bd_sf"/>
</dbReference>
<feature type="domain" description="HTH gntR-type" evidence="4">
    <location>
        <begin position="11"/>
        <end position="79"/>
    </location>
</feature>